<dbReference type="Gene3D" id="1.20.5.4130">
    <property type="match status" value="1"/>
</dbReference>
<organism evidence="8 9">
    <name type="scientific">Salix brachista</name>
    <dbReference type="NCBI Taxonomy" id="2182728"/>
    <lineage>
        <taxon>Eukaryota</taxon>
        <taxon>Viridiplantae</taxon>
        <taxon>Streptophyta</taxon>
        <taxon>Embryophyta</taxon>
        <taxon>Tracheophyta</taxon>
        <taxon>Spermatophyta</taxon>
        <taxon>Magnoliopsida</taxon>
        <taxon>eudicotyledons</taxon>
        <taxon>Gunneridae</taxon>
        <taxon>Pentapetalae</taxon>
        <taxon>rosids</taxon>
        <taxon>fabids</taxon>
        <taxon>Malpighiales</taxon>
        <taxon>Salicaceae</taxon>
        <taxon>Saliceae</taxon>
        <taxon>Salix</taxon>
    </lineage>
</organism>
<dbReference type="Gene3D" id="3.80.10.10">
    <property type="entry name" value="Ribonuclease Inhibitor"/>
    <property type="match status" value="1"/>
</dbReference>
<feature type="region of interest" description="Disordered" evidence="4">
    <location>
        <begin position="112"/>
        <end position="169"/>
    </location>
</feature>
<dbReference type="PANTHER" id="PTHR47186">
    <property type="entry name" value="LEUCINE-RICH REPEAT-CONTAINING PROTEIN 57"/>
    <property type="match status" value="1"/>
</dbReference>
<feature type="compositionally biased region" description="Basic and acidic residues" evidence="4">
    <location>
        <begin position="130"/>
        <end position="142"/>
    </location>
</feature>
<reference evidence="9" key="1">
    <citation type="journal article" date="2019" name="Gigascience">
        <title>De novo genome assembly of the endangered Acer yangbiense, a plant species with extremely small populations endemic to Yunnan Province, China.</title>
        <authorList>
            <person name="Yang J."/>
            <person name="Wariss H.M."/>
            <person name="Tao L."/>
            <person name="Zhang R."/>
            <person name="Yun Q."/>
            <person name="Hollingsworth P."/>
            <person name="Dao Z."/>
            <person name="Luo G."/>
            <person name="Guo H."/>
            <person name="Ma Y."/>
            <person name="Sun W."/>
        </authorList>
    </citation>
    <scope>NUCLEOTIDE SEQUENCE [LARGE SCALE GENOMIC DNA]</scope>
    <source>
        <strain evidence="9">cv. br00</strain>
    </source>
</reference>
<evidence type="ECO:0000259" key="6">
    <source>
        <dbReference type="Pfam" id="PF23559"/>
    </source>
</evidence>
<dbReference type="Pfam" id="PF18052">
    <property type="entry name" value="Rx_N"/>
    <property type="match status" value="1"/>
</dbReference>
<dbReference type="Proteomes" id="UP000326939">
    <property type="component" value="Chromosome 12"/>
</dbReference>
<evidence type="ECO:0000256" key="1">
    <source>
        <dbReference type="ARBA" id="ARBA00022737"/>
    </source>
</evidence>
<protein>
    <submittedName>
        <fullName evidence="8">Uncharacterized protein</fullName>
    </submittedName>
</protein>
<dbReference type="InterPro" id="IPR032675">
    <property type="entry name" value="LRR_dom_sf"/>
</dbReference>
<name>A0A5N5KNR4_9ROSI</name>
<keyword evidence="2" id="KW-0547">Nucleotide-binding</keyword>
<evidence type="ECO:0000256" key="3">
    <source>
        <dbReference type="ARBA" id="ARBA00022821"/>
    </source>
</evidence>
<proteinExistence type="predicted"/>
<dbReference type="InterPro" id="IPR036388">
    <property type="entry name" value="WH-like_DNA-bd_sf"/>
</dbReference>
<dbReference type="InterPro" id="IPR041118">
    <property type="entry name" value="Rx_N"/>
</dbReference>
<evidence type="ECO:0000313" key="8">
    <source>
        <dbReference type="EMBL" id="KAB5532034.1"/>
    </source>
</evidence>
<dbReference type="Gene3D" id="1.10.10.10">
    <property type="entry name" value="Winged helix-like DNA-binding domain superfamily/Winged helix DNA-binding domain"/>
    <property type="match status" value="1"/>
</dbReference>
<keyword evidence="9" id="KW-1185">Reference proteome</keyword>
<dbReference type="GO" id="GO:0000166">
    <property type="term" value="F:nucleotide binding"/>
    <property type="evidence" value="ECO:0007669"/>
    <property type="project" value="UniProtKB-KW"/>
</dbReference>
<dbReference type="PANTHER" id="PTHR47186:SF35">
    <property type="entry name" value="RX N-TERMINAL DOMAIN-CONTAINING PROTEIN"/>
    <property type="match status" value="1"/>
</dbReference>
<keyword evidence="1" id="KW-0677">Repeat</keyword>
<evidence type="ECO:0000259" key="5">
    <source>
        <dbReference type="Pfam" id="PF18052"/>
    </source>
</evidence>
<feature type="domain" description="Disease resistance protein winged helix" evidence="6">
    <location>
        <begin position="194"/>
        <end position="244"/>
    </location>
</feature>
<feature type="domain" description="Disease resistance N-terminal" evidence="5">
    <location>
        <begin position="6"/>
        <end position="91"/>
    </location>
</feature>
<feature type="domain" description="Disease resistance R13L4/SHOC-2-like LRR" evidence="7">
    <location>
        <begin position="304"/>
        <end position="607"/>
    </location>
</feature>
<dbReference type="FunFam" id="1.10.10.10:FF:000322">
    <property type="entry name" value="Probable disease resistance protein At1g63360"/>
    <property type="match status" value="1"/>
</dbReference>
<dbReference type="EMBL" id="VDCV01000012">
    <property type="protein sequence ID" value="KAB5532034.1"/>
    <property type="molecule type" value="Genomic_DNA"/>
</dbReference>
<sequence>MAEATIKFFIQRMESLLLRETETFAGLEDQMEMVKGAIKEIGCFYVDRGSNEGDAAFSRWETELKNLVDDLDDHVDEFVIQMDQQQGSDRSGLTDCFRTALLNVESRLAKTTHKMRELKSSSTTAGGMGEKSDNKDPSHGEEEVQTELDSIPSEAEKEENEGDQTSVESSSVPFRLKYNSLPYYLKSCLMYCCIFPENYGIAKGRLIRLLVAEGMILEKAGQIGEDVAEENINDLVSQGMLLVDNGFRDNGTKVTVSSPYRVFLRESYITAHPDSDFSIQRKTRRILTPDLTKVAEILNNTKPRSLFLFGEQELSDENWLNFKGAKFLRVLDLEDAKIRKLPDEVGDLIHLAYLGLKNNDINELPDGIGNLRALQSLDIRWCGDLTELSTEILKLVRLRHLKMFKSSNVSGMKLPEGIGKLGSLLTLTGVHAGGEIAGELRKLTQLRRLGVMDVAEENADELYASIKVMQGLLSLSLEAKHTFDQGQLVLRDLFSPPPVLRKLRLEGLLEKIPNWLGSMENLTNLRLGFSHLSENPTSVLQVLPNLEKLNLWNAYDGRQYGKDFCKAGGFPKLEVLIIASRVLEEWTELEEGALPRLKYLHFHSCSSLRMLPEGLQFVTTVEDLVLLPLLDEHEERLKPDGGVENYKIRNIPKITFIPESVVASRFNENSSTPPAPATDEE</sequence>
<evidence type="ECO:0000256" key="2">
    <source>
        <dbReference type="ARBA" id="ARBA00022741"/>
    </source>
</evidence>
<accession>A0A5N5KNR4</accession>
<evidence type="ECO:0000313" key="9">
    <source>
        <dbReference type="Proteomes" id="UP000326939"/>
    </source>
</evidence>
<comment type="caution">
    <text evidence="8">The sequence shown here is derived from an EMBL/GenBank/DDBJ whole genome shotgun (WGS) entry which is preliminary data.</text>
</comment>
<dbReference type="SUPFAM" id="SSF52058">
    <property type="entry name" value="L domain-like"/>
    <property type="match status" value="1"/>
</dbReference>
<keyword evidence="3" id="KW-0611">Plant defense</keyword>
<dbReference type="Pfam" id="PF23598">
    <property type="entry name" value="LRR_14"/>
    <property type="match status" value="1"/>
</dbReference>
<dbReference type="GO" id="GO:0006952">
    <property type="term" value="P:defense response"/>
    <property type="evidence" value="ECO:0007669"/>
    <property type="project" value="UniProtKB-KW"/>
</dbReference>
<evidence type="ECO:0000256" key="4">
    <source>
        <dbReference type="SAM" id="MobiDB-lite"/>
    </source>
</evidence>
<dbReference type="InterPro" id="IPR058922">
    <property type="entry name" value="WHD_DRP"/>
</dbReference>
<gene>
    <name evidence="8" type="ORF">DKX38_018704</name>
</gene>
<dbReference type="AlphaFoldDB" id="A0A5N5KNR4"/>
<evidence type="ECO:0000259" key="7">
    <source>
        <dbReference type="Pfam" id="PF23598"/>
    </source>
</evidence>
<dbReference type="InterPro" id="IPR055414">
    <property type="entry name" value="LRR_R13L4/SHOC2-like"/>
</dbReference>
<dbReference type="Pfam" id="PF23559">
    <property type="entry name" value="WHD_DRP"/>
    <property type="match status" value="1"/>
</dbReference>